<keyword evidence="3" id="KW-1185">Reference proteome</keyword>
<reference evidence="2 3" key="1">
    <citation type="submission" date="2024-09" db="EMBL/GenBank/DDBJ databases">
        <title>Novel species of the genus Pelomonas and Roseateles isolated from streams.</title>
        <authorList>
            <person name="Lu H."/>
        </authorList>
    </citation>
    <scope>NUCLEOTIDE SEQUENCE [LARGE SCALE GENOMIC DNA]</scope>
    <source>
        <strain evidence="2 3">DC23W</strain>
    </source>
</reference>
<evidence type="ECO:0000313" key="2">
    <source>
        <dbReference type="EMBL" id="MFG6415180.1"/>
    </source>
</evidence>
<comment type="caution">
    <text evidence="2">The sequence shown here is derived from an EMBL/GenBank/DDBJ whole genome shotgun (WGS) entry which is preliminary data.</text>
</comment>
<organism evidence="2 3">
    <name type="scientific">Pelomonas dachongensis</name>
    <dbReference type="NCBI Taxonomy" id="3299029"/>
    <lineage>
        <taxon>Bacteria</taxon>
        <taxon>Pseudomonadati</taxon>
        <taxon>Pseudomonadota</taxon>
        <taxon>Betaproteobacteria</taxon>
        <taxon>Burkholderiales</taxon>
        <taxon>Sphaerotilaceae</taxon>
        <taxon>Roseateles</taxon>
    </lineage>
</organism>
<evidence type="ECO:0000313" key="3">
    <source>
        <dbReference type="Proteomes" id="UP001606300"/>
    </source>
</evidence>
<proteinExistence type="predicted"/>
<dbReference type="RefSeq" id="WP_394471249.1">
    <property type="nucleotide sequence ID" value="NZ_JBIGHY010000005.1"/>
</dbReference>
<gene>
    <name evidence="2" type="ORF">ACG02S_14885</name>
</gene>
<accession>A0ABW7EP39</accession>
<evidence type="ECO:0000259" key="1">
    <source>
        <dbReference type="Pfam" id="PF13817"/>
    </source>
</evidence>
<dbReference type="Pfam" id="PF13817">
    <property type="entry name" value="DDE_Tnp_IS66_C"/>
    <property type="match status" value="1"/>
</dbReference>
<dbReference type="EMBL" id="JBIGHY010000005">
    <property type="protein sequence ID" value="MFG6415180.1"/>
    <property type="molecule type" value="Genomic_DNA"/>
</dbReference>
<dbReference type="InterPro" id="IPR039552">
    <property type="entry name" value="IS66_C"/>
</dbReference>
<dbReference type="Proteomes" id="UP001606300">
    <property type="component" value="Unassembled WGS sequence"/>
</dbReference>
<feature type="domain" description="Transposase IS66 C-terminal" evidence="1">
    <location>
        <begin position="21"/>
        <end position="55"/>
    </location>
</feature>
<name>A0ABW7EP39_9BURK</name>
<sequence length="67" mass="7532">MPDLYVDHLARGKALAVQVLHSARINGHDPYAYFKPVLARLPTCPASKIDELLPHRWPPTAWAQLFG</sequence>
<protein>
    <submittedName>
        <fullName evidence="2">Transposase domain-containing protein</fullName>
    </submittedName>
</protein>